<keyword evidence="1" id="KW-0472">Membrane</keyword>
<reference evidence="4" key="1">
    <citation type="submission" date="2016-10" db="EMBL/GenBank/DDBJ databases">
        <authorList>
            <person name="Varghese N."/>
            <person name="Submissions S."/>
        </authorList>
    </citation>
    <scope>NUCLEOTIDE SEQUENCE [LARGE SCALE GENOMIC DNA]</scope>
    <source>
        <strain evidence="4">CGMCC 1.8711</strain>
    </source>
</reference>
<dbReference type="Pfam" id="PF19701">
    <property type="entry name" value="DUF6199"/>
    <property type="match status" value="1"/>
</dbReference>
<dbReference type="InterPro" id="IPR045679">
    <property type="entry name" value="DUF6199"/>
</dbReference>
<keyword evidence="1" id="KW-0812">Transmembrane</keyword>
<sequence length="74" mass="8091">MFDPNGLLLVLVGLPNLVWPAGSARLGLHLRSFGRTPSSTVEPADWYVHATRLFGLVVTFVGLSWFVSGRPPFP</sequence>
<evidence type="ECO:0000313" key="4">
    <source>
        <dbReference type="Proteomes" id="UP000243250"/>
    </source>
</evidence>
<protein>
    <recommendedName>
        <fullName evidence="2">DUF6199 domain-containing protein</fullName>
    </recommendedName>
</protein>
<evidence type="ECO:0000313" key="3">
    <source>
        <dbReference type="EMBL" id="SFR32895.1"/>
    </source>
</evidence>
<proteinExistence type="predicted"/>
<dbReference type="EMBL" id="FOYS01000001">
    <property type="protein sequence ID" value="SFR32895.1"/>
    <property type="molecule type" value="Genomic_DNA"/>
</dbReference>
<dbReference type="Proteomes" id="UP000243250">
    <property type="component" value="Unassembled WGS sequence"/>
</dbReference>
<dbReference type="STRING" id="555875.SAMN04488124_0204"/>
<name>A0A1I6FSH2_9EURY</name>
<accession>A0A1I6FSH2</accession>
<evidence type="ECO:0000256" key="1">
    <source>
        <dbReference type="SAM" id="Phobius"/>
    </source>
</evidence>
<keyword evidence="4" id="KW-1185">Reference proteome</keyword>
<feature type="domain" description="DUF6199" evidence="2">
    <location>
        <begin position="6"/>
        <end position="68"/>
    </location>
</feature>
<organism evidence="3 4">
    <name type="scientific">Halogeometricum limi</name>
    <dbReference type="NCBI Taxonomy" id="555875"/>
    <lineage>
        <taxon>Archaea</taxon>
        <taxon>Methanobacteriati</taxon>
        <taxon>Methanobacteriota</taxon>
        <taxon>Stenosarchaea group</taxon>
        <taxon>Halobacteria</taxon>
        <taxon>Halobacteriales</taxon>
        <taxon>Haloferacaceae</taxon>
        <taxon>Halogeometricum</taxon>
    </lineage>
</organism>
<keyword evidence="1" id="KW-1133">Transmembrane helix</keyword>
<dbReference type="AlphaFoldDB" id="A0A1I6FSH2"/>
<gene>
    <name evidence="3" type="ORF">SAMN04488124_0204</name>
</gene>
<feature type="transmembrane region" description="Helical" evidence="1">
    <location>
        <begin position="47"/>
        <end position="67"/>
    </location>
</feature>
<evidence type="ECO:0000259" key="2">
    <source>
        <dbReference type="Pfam" id="PF19701"/>
    </source>
</evidence>